<dbReference type="EMBL" id="VFOP01000001">
    <property type="protein sequence ID" value="TQL50485.1"/>
    <property type="molecule type" value="Genomic_DNA"/>
</dbReference>
<accession>A0A542YQV8</accession>
<dbReference type="InterPro" id="IPR046945">
    <property type="entry name" value="RHMD-like"/>
</dbReference>
<evidence type="ECO:0000259" key="5">
    <source>
        <dbReference type="SMART" id="SM00922"/>
    </source>
</evidence>
<name>A0A542YQV8_9MICO</name>
<dbReference type="Pfam" id="PF13378">
    <property type="entry name" value="MR_MLE_C"/>
    <property type="match status" value="1"/>
</dbReference>
<evidence type="ECO:0000256" key="2">
    <source>
        <dbReference type="ARBA" id="ARBA00022723"/>
    </source>
</evidence>
<organism evidence="6 7">
    <name type="scientific">Ornithinicoccus hortensis</name>
    <dbReference type="NCBI Taxonomy" id="82346"/>
    <lineage>
        <taxon>Bacteria</taxon>
        <taxon>Bacillati</taxon>
        <taxon>Actinomycetota</taxon>
        <taxon>Actinomycetes</taxon>
        <taxon>Micrococcales</taxon>
        <taxon>Intrasporangiaceae</taxon>
        <taxon>Ornithinicoccus</taxon>
    </lineage>
</organism>
<dbReference type="InterPro" id="IPR018110">
    <property type="entry name" value="Mandel_Rmase/mucon_lact_enz_CS"/>
</dbReference>
<evidence type="ECO:0000256" key="3">
    <source>
        <dbReference type="ARBA" id="ARBA00022842"/>
    </source>
</evidence>
<protein>
    <submittedName>
        <fullName evidence="6">L-alanine-DL-glutamate epimerase-like enolase superfamily enzyme</fullName>
    </submittedName>
</protein>
<feature type="region of interest" description="Disordered" evidence="4">
    <location>
        <begin position="330"/>
        <end position="355"/>
    </location>
</feature>
<dbReference type="RefSeq" id="WP_141784616.1">
    <property type="nucleotide sequence ID" value="NZ_BAAAIK010000002.1"/>
</dbReference>
<evidence type="ECO:0000313" key="7">
    <source>
        <dbReference type="Proteomes" id="UP000319516"/>
    </source>
</evidence>
<dbReference type="InterPro" id="IPR013341">
    <property type="entry name" value="Mandelate_racemase_N_dom"/>
</dbReference>
<dbReference type="InterPro" id="IPR036849">
    <property type="entry name" value="Enolase-like_C_sf"/>
</dbReference>
<dbReference type="AlphaFoldDB" id="A0A542YQV8"/>
<dbReference type="GO" id="GO:0016052">
    <property type="term" value="P:carbohydrate catabolic process"/>
    <property type="evidence" value="ECO:0007669"/>
    <property type="project" value="TreeGrafter"/>
</dbReference>
<dbReference type="PANTHER" id="PTHR13794">
    <property type="entry name" value="ENOLASE SUPERFAMILY, MANDELATE RACEMASE"/>
    <property type="match status" value="1"/>
</dbReference>
<keyword evidence="7" id="KW-1185">Reference proteome</keyword>
<dbReference type="PANTHER" id="PTHR13794:SF58">
    <property type="entry name" value="MITOCHONDRIAL ENOLASE SUPERFAMILY MEMBER 1"/>
    <property type="match status" value="1"/>
</dbReference>
<dbReference type="SUPFAM" id="SSF54826">
    <property type="entry name" value="Enolase N-terminal domain-like"/>
    <property type="match status" value="1"/>
</dbReference>
<evidence type="ECO:0000256" key="1">
    <source>
        <dbReference type="ARBA" id="ARBA00001946"/>
    </source>
</evidence>
<feature type="domain" description="Mandelate racemase/muconate lactonizing enzyme C-terminal" evidence="5">
    <location>
        <begin position="142"/>
        <end position="241"/>
    </location>
</feature>
<dbReference type="SMART" id="SM00922">
    <property type="entry name" value="MR_MLE"/>
    <property type="match status" value="1"/>
</dbReference>
<dbReference type="Gene3D" id="3.30.390.10">
    <property type="entry name" value="Enolase-like, N-terminal domain"/>
    <property type="match status" value="1"/>
</dbReference>
<dbReference type="InterPro" id="IPR029065">
    <property type="entry name" value="Enolase_C-like"/>
</dbReference>
<evidence type="ECO:0000313" key="6">
    <source>
        <dbReference type="EMBL" id="TQL50485.1"/>
    </source>
</evidence>
<comment type="caution">
    <text evidence="6">The sequence shown here is derived from an EMBL/GenBank/DDBJ whole genome shotgun (WGS) entry which is preliminary data.</text>
</comment>
<dbReference type="GO" id="GO:0009063">
    <property type="term" value="P:amino acid catabolic process"/>
    <property type="evidence" value="ECO:0007669"/>
    <property type="project" value="InterPro"/>
</dbReference>
<dbReference type="GO" id="GO:0000287">
    <property type="term" value="F:magnesium ion binding"/>
    <property type="evidence" value="ECO:0007669"/>
    <property type="project" value="TreeGrafter"/>
</dbReference>
<dbReference type="InterPro" id="IPR013342">
    <property type="entry name" value="Mandelate_racemase_C"/>
</dbReference>
<dbReference type="SFLD" id="SFLDS00001">
    <property type="entry name" value="Enolase"/>
    <property type="match status" value="1"/>
</dbReference>
<dbReference type="InterPro" id="IPR029017">
    <property type="entry name" value="Enolase-like_N"/>
</dbReference>
<keyword evidence="3" id="KW-0460">Magnesium</keyword>
<dbReference type="OrthoDB" id="9802699at2"/>
<gene>
    <name evidence="6" type="ORF">FB467_1596</name>
</gene>
<dbReference type="Gene3D" id="3.20.20.120">
    <property type="entry name" value="Enolase-like C-terminal domain"/>
    <property type="match status" value="1"/>
</dbReference>
<evidence type="ECO:0000256" key="4">
    <source>
        <dbReference type="SAM" id="MobiDB-lite"/>
    </source>
</evidence>
<dbReference type="PROSITE" id="PS00908">
    <property type="entry name" value="MR_MLE_1"/>
    <property type="match status" value="1"/>
</dbReference>
<sequence length="365" mass="39258">MFRLHALTARVHRAPVRLPLLAEPAGNRRFVSCQIVTDGGITGFGVTGQLLPTAIRAVLVDELFPLLRGQDVRRVEAIHDLVARRLNQRRFTGVIASALAALDVALWDAYGRGVDRPVHALLGGHRTEVPAYVTFGASRYAVDELVEAARQQVAAGTDCLKMVVGGRPGGWREDAERILAVREAIGPDIALAIDANCEFTPLEAYRLARAVDGADLAWFEEPLTDNDPRLLADLRRRIPVPIATGQMEADVHRLRQFVDAGAVDILQANAVYTSGFTEGRRVADLASAHHLPLASAGGWSQVNMHLIGGLRNGATVEIHPGLQDIGDRIFPDAPQPSGGSLRLPDGPGLGMTVDPDYLEDTALSG</sequence>
<dbReference type="GO" id="GO:0016836">
    <property type="term" value="F:hydro-lyase activity"/>
    <property type="evidence" value="ECO:0007669"/>
    <property type="project" value="TreeGrafter"/>
</dbReference>
<keyword evidence="2" id="KW-0479">Metal-binding</keyword>
<dbReference type="Proteomes" id="UP000319516">
    <property type="component" value="Unassembled WGS sequence"/>
</dbReference>
<proteinExistence type="predicted"/>
<comment type="cofactor">
    <cofactor evidence="1">
        <name>Mg(2+)</name>
        <dbReference type="ChEBI" id="CHEBI:18420"/>
    </cofactor>
</comment>
<reference evidence="6 7" key="1">
    <citation type="submission" date="2019-06" db="EMBL/GenBank/DDBJ databases">
        <title>Sequencing the genomes of 1000 actinobacteria strains.</title>
        <authorList>
            <person name="Klenk H.-P."/>
        </authorList>
    </citation>
    <scope>NUCLEOTIDE SEQUENCE [LARGE SCALE GENOMIC DNA]</scope>
    <source>
        <strain evidence="6 7">DSM 12335</strain>
    </source>
</reference>
<dbReference type="CDD" id="cd03316">
    <property type="entry name" value="MR_like"/>
    <property type="match status" value="1"/>
</dbReference>
<dbReference type="SUPFAM" id="SSF51604">
    <property type="entry name" value="Enolase C-terminal domain-like"/>
    <property type="match status" value="1"/>
</dbReference>
<dbReference type="Pfam" id="PF02746">
    <property type="entry name" value="MR_MLE_N"/>
    <property type="match status" value="1"/>
</dbReference>